<dbReference type="GO" id="GO:0032259">
    <property type="term" value="P:methylation"/>
    <property type="evidence" value="ECO:0007669"/>
    <property type="project" value="UniProtKB-KW"/>
</dbReference>
<dbReference type="InterPro" id="IPR029041">
    <property type="entry name" value="FAD-linked_oxidoreductase-like"/>
</dbReference>
<dbReference type="GO" id="GO:0035999">
    <property type="term" value="P:tetrahydrofolate interconversion"/>
    <property type="evidence" value="ECO:0007669"/>
    <property type="project" value="UniProtKB-UniPathway"/>
</dbReference>
<evidence type="ECO:0000313" key="5">
    <source>
        <dbReference type="Proteomes" id="UP000255335"/>
    </source>
</evidence>
<evidence type="ECO:0000313" key="4">
    <source>
        <dbReference type="Proteomes" id="UP000255103"/>
    </source>
</evidence>
<dbReference type="EMBL" id="UGHX01000001">
    <property type="protein sequence ID" value="STP11609.1"/>
    <property type="molecule type" value="Genomic_DNA"/>
</dbReference>
<keyword evidence="3" id="KW-0808">Transferase</keyword>
<gene>
    <name evidence="2" type="ORF">NCTC12219_01506</name>
    <name evidence="3" type="ORF">NCTC12221_01575</name>
</gene>
<dbReference type="Proteomes" id="UP000255335">
    <property type="component" value="Unassembled WGS sequence"/>
</dbReference>
<dbReference type="SUPFAM" id="SSF51730">
    <property type="entry name" value="FAD-linked oxidoreductase"/>
    <property type="match status" value="1"/>
</dbReference>
<evidence type="ECO:0000313" key="3">
    <source>
        <dbReference type="EMBL" id="STP13499.1"/>
    </source>
</evidence>
<dbReference type="Gene3D" id="3.20.20.220">
    <property type="match status" value="1"/>
</dbReference>
<name>A0A377JXW9_9HELI</name>
<protein>
    <submittedName>
        <fullName evidence="3">Bifunctional homocysteine S-methyltransferase/5,10-methylenetetrahydrofolate reductase protein</fullName>
    </submittedName>
</protein>
<dbReference type="UniPathway" id="UPA00193"/>
<dbReference type="GO" id="GO:0016491">
    <property type="term" value="F:oxidoreductase activity"/>
    <property type="evidence" value="ECO:0007669"/>
    <property type="project" value="UniProtKB-KW"/>
</dbReference>
<dbReference type="AlphaFoldDB" id="A0A377JXW9"/>
<reference evidence="4 5" key="1">
    <citation type="submission" date="2018-06" db="EMBL/GenBank/DDBJ databases">
        <authorList>
            <consortium name="Pathogen Informatics"/>
            <person name="Doyle S."/>
        </authorList>
    </citation>
    <scope>NUCLEOTIDE SEQUENCE [LARGE SCALE GENOMIC DNA]</scope>
    <source>
        <strain evidence="2 4">NCTC12219</strain>
        <strain evidence="3 5">NCTC12221</strain>
    </source>
</reference>
<dbReference type="EMBL" id="UGHZ01000003">
    <property type="protein sequence ID" value="STP13499.1"/>
    <property type="molecule type" value="Genomic_DNA"/>
</dbReference>
<keyword evidence="1" id="KW-0560">Oxidoreductase</keyword>
<evidence type="ECO:0000256" key="1">
    <source>
        <dbReference type="ARBA" id="ARBA00023002"/>
    </source>
</evidence>
<accession>A0A377JXW9</accession>
<sequence>MFGIEFLPQAISEDMECLKAMIQGARENLGREVDFVLIPSNPINKASVSSLLGAYMLRERFSMIVDSGFSSVVEFVPTISGAGLDRLQIQSQILSVKYGGFSSVALIGGDNGELDGVKLIALAREILGGEVSLVSGSGVKIWEKEIEQRLTQKLQVGVDRIITQPIFSMESAKKCVEHFYVLQERLGIQAQLSLGVFGIFSAESAYRINESHLGFEIPRSYLKALEQGKVKETFISLWQDMQGLAREYNVSLYLSTPKHNDLRAYGNELC</sequence>
<dbReference type="GO" id="GO:0008168">
    <property type="term" value="F:methyltransferase activity"/>
    <property type="evidence" value="ECO:0007669"/>
    <property type="project" value="UniProtKB-KW"/>
</dbReference>
<dbReference type="Proteomes" id="UP000255103">
    <property type="component" value="Unassembled WGS sequence"/>
</dbReference>
<dbReference type="RefSeq" id="WP_115026681.1">
    <property type="nucleotide sequence ID" value="NZ_UGHX01000001.1"/>
</dbReference>
<keyword evidence="3" id="KW-0489">Methyltransferase</keyword>
<evidence type="ECO:0000313" key="2">
    <source>
        <dbReference type="EMBL" id="STP11609.1"/>
    </source>
</evidence>
<proteinExistence type="predicted"/>
<organism evidence="3 5">
    <name type="scientific">Helicobacter cinaedi</name>
    <dbReference type="NCBI Taxonomy" id="213"/>
    <lineage>
        <taxon>Bacteria</taxon>
        <taxon>Pseudomonadati</taxon>
        <taxon>Campylobacterota</taxon>
        <taxon>Epsilonproteobacteria</taxon>
        <taxon>Campylobacterales</taxon>
        <taxon>Helicobacteraceae</taxon>
        <taxon>Helicobacter</taxon>
    </lineage>
</organism>